<organism evidence="2 3">
    <name type="scientific">Blastomyces percursus</name>
    <dbReference type="NCBI Taxonomy" id="1658174"/>
    <lineage>
        <taxon>Eukaryota</taxon>
        <taxon>Fungi</taxon>
        <taxon>Dikarya</taxon>
        <taxon>Ascomycota</taxon>
        <taxon>Pezizomycotina</taxon>
        <taxon>Eurotiomycetes</taxon>
        <taxon>Eurotiomycetidae</taxon>
        <taxon>Onygenales</taxon>
        <taxon>Ajellomycetaceae</taxon>
        <taxon>Blastomyces</taxon>
    </lineage>
</organism>
<comment type="caution">
    <text evidence="2">The sequence shown here is derived from an EMBL/GenBank/DDBJ whole genome shotgun (WGS) entry which is preliminary data.</text>
</comment>
<proteinExistence type="predicted"/>
<evidence type="ECO:0000313" key="3">
    <source>
        <dbReference type="Proteomes" id="UP000242791"/>
    </source>
</evidence>
<keyword evidence="3" id="KW-1185">Reference proteome</keyword>
<feature type="compositionally biased region" description="Polar residues" evidence="1">
    <location>
        <begin position="18"/>
        <end position="32"/>
    </location>
</feature>
<reference evidence="2 3" key="1">
    <citation type="submission" date="2015-08" db="EMBL/GenBank/DDBJ databases">
        <title>Emmonsia species relationships and genome sequence.</title>
        <authorList>
            <person name="Cuomo C.A."/>
            <person name="Schwartz I.S."/>
            <person name="Kenyon C."/>
            <person name="De Hoog G.S."/>
            <person name="Govender N.P."/>
            <person name="Botha A."/>
            <person name="Moreno L."/>
            <person name="De Vries M."/>
            <person name="Munoz J.F."/>
            <person name="Stielow J.B."/>
        </authorList>
    </citation>
    <scope>NUCLEOTIDE SEQUENCE [LARGE SCALE GENOMIC DNA]</scope>
    <source>
        <strain evidence="2 3">EI222</strain>
    </source>
</reference>
<feature type="region of interest" description="Disordered" evidence="1">
    <location>
        <begin position="16"/>
        <end position="37"/>
    </location>
</feature>
<gene>
    <name evidence="2" type="ORF">ACJ73_00377</name>
</gene>
<dbReference type="EMBL" id="LGTZ01000025">
    <property type="protein sequence ID" value="OJD28220.1"/>
    <property type="molecule type" value="Genomic_DNA"/>
</dbReference>
<dbReference type="Proteomes" id="UP000242791">
    <property type="component" value="Unassembled WGS sequence"/>
</dbReference>
<dbReference type="VEuPathDB" id="FungiDB:ACJ73_00377"/>
<accession>A0A1J9RJS4</accession>
<evidence type="ECO:0000256" key="1">
    <source>
        <dbReference type="SAM" id="MobiDB-lite"/>
    </source>
</evidence>
<name>A0A1J9RJS4_9EURO</name>
<dbReference type="OrthoDB" id="4188702at2759"/>
<dbReference type="AlphaFoldDB" id="A0A1J9RJS4"/>
<protein>
    <submittedName>
        <fullName evidence="2">Uncharacterized protein</fullName>
    </submittedName>
</protein>
<evidence type="ECO:0000313" key="2">
    <source>
        <dbReference type="EMBL" id="OJD28220.1"/>
    </source>
</evidence>
<sequence>MGILLITFQRKCGEVRRGSNTSRSESSASDTVDMTDEQVISRVRDTPRLLEQLGTAGAAELLDRVKASEPNPPSFVWKIDDPKNVNYSALVDQRLCNV</sequence>